<protein>
    <recommendedName>
        <fullName evidence="4">DUF1236 domain-containing protein</fullName>
    </recommendedName>
</protein>
<organism evidence="2 3">
    <name type="scientific">Paraglaciecola polaris LMG 21857</name>
    <dbReference type="NCBI Taxonomy" id="1129793"/>
    <lineage>
        <taxon>Bacteria</taxon>
        <taxon>Pseudomonadati</taxon>
        <taxon>Pseudomonadota</taxon>
        <taxon>Gammaproteobacteria</taxon>
        <taxon>Alteromonadales</taxon>
        <taxon>Alteromonadaceae</taxon>
        <taxon>Paraglaciecola</taxon>
    </lineage>
</organism>
<keyword evidence="1" id="KW-0732">Signal</keyword>
<name>K7AHD9_9ALTE</name>
<proteinExistence type="predicted"/>
<reference evidence="3" key="1">
    <citation type="journal article" date="2014" name="Environ. Microbiol.">
        <title>Comparative genomics of the marine bacterial genus Glaciecola reveals the high degree of genomic diversity and genomic characteristic for cold adaptation.</title>
        <authorList>
            <person name="Qin Q.L."/>
            <person name="Xie B.B."/>
            <person name="Yu Y."/>
            <person name="Shu Y.L."/>
            <person name="Rong J.C."/>
            <person name="Zhang Y.J."/>
            <person name="Zhao D.L."/>
            <person name="Chen X.L."/>
            <person name="Zhang X.Y."/>
            <person name="Chen B."/>
            <person name="Zhou B.C."/>
            <person name="Zhang Y.Z."/>
        </authorList>
    </citation>
    <scope>NUCLEOTIDE SEQUENCE [LARGE SCALE GENOMIC DNA]</scope>
    <source>
        <strain evidence="3">LMG 21857</strain>
    </source>
</reference>
<dbReference type="OrthoDB" id="196716at2"/>
<evidence type="ECO:0008006" key="4">
    <source>
        <dbReference type="Google" id="ProtNLM"/>
    </source>
</evidence>
<gene>
    <name evidence="2" type="ORF">GPLA_3780</name>
</gene>
<evidence type="ECO:0000313" key="2">
    <source>
        <dbReference type="EMBL" id="GAC34665.1"/>
    </source>
</evidence>
<dbReference type="InterPro" id="IPR045398">
    <property type="entry name" value="DUF6515"/>
</dbReference>
<feature type="chain" id="PRO_5003902693" description="DUF1236 domain-containing protein" evidence="1">
    <location>
        <begin position="22"/>
        <end position="212"/>
    </location>
</feature>
<dbReference type="STRING" id="1129793.GPLA_3780"/>
<dbReference type="Proteomes" id="UP000006322">
    <property type="component" value="Unassembled WGS sequence"/>
</dbReference>
<dbReference type="AlphaFoldDB" id="K7AHD9"/>
<accession>K7AHD9</accession>
<dbReference type="EMBL" id="BAER01000115">
    <property type="protein sequence ID" value="GAC34665.1"/>
    <property type="molecule type" value="Genomic_DNA"/>
</dbReference>
<keyword evidence="3" id="KW-1185">Reference proteome</keyword>
<comment type="caution">
    <text evidence="2">The sequence shown here is derived from an EMBL/GenBank/DDBJ whole genome shotgun (WGS) entry which is preliminary data.</text>
</comment>
<dbReference type="Pfam" id="PF20125">
    <property type="entry name" value="DUF6515"/>
    <property type="match status" value="1"/>
</dbReference>
<sequence>MKLTVLLPVVMTLAVLPNISAAQSREAHQHRNETHGPVVVHKRVVYKTGAVVRKAPTNSIALRFGGVSFMFNNGLYYRHMNNGYKVVRPPVGLKVRHLPNGYERIVIQSRPYYFAQGIYYVFDNGDYRVIDEPSTQVIYRDSSPVVVSQSIETQNGNASQGFGYVLGNTYDELPSGVQLVSVNKQQYFQYRDIYFIPQSSAGEVRYLAVKLN</sequence>
<evidence type="ECO:0000256" key="1">
    <source>
        <dbReference type="SAM" id="SignalP"/>
    </source>
</evidence>
<feature type="signal peptide" evidence="1">
    <location>
        <begin position="1"/>
        <end position="21"/>
    </location>
</feature>
<evidence type="ECO:0000313" key="3">
    <source>
        <dbReference type="Proteomes" id="UP000006322"/>
    </source>
</evidence>
<dbReference type="RefSeq" id="WP_007106430.1">
    <property type="nucleotide sequence ID" value="NZ_BAER01000115.1"/>
</dbReference>